<evidence type="ECO:0000313" key="2">
    <source>
        <dbReference type="EMBL" id="NGY05444.1"/>
    </source>
</evidence>
<gene>
    <name evidence="2" type="ORF">G7Y85_11740</name>
</gene>
<sequence>MSDKKPSGKPKREQPQKVYGPQTRGGTGHYGGGRPQKSAEHRAGKSRKVH</sequence>
<dbReference type="Proteomes" id="UP000472676">
    <property type="component" value="Unassembled WGS sequence"/>
</dbReference>
<evidence type="ECO:0000256" key="1">
    <source>
        <dbReference type="SAM" id="MobiDB-lite"/>
    </source>
</evidence>
<comment type="caution">
    <text evidence="2">The sequence shown here is derived from an EMBL/GenBank/DDBJ whole genome shotgun (WGS) entry which is preliminary data.</text>
</comment>
<feature type="compositionally biased region" description="Gly residues" evidence="1">
    <location>
        <begin position="23"/>
        <end position="34"/>
    </location>
</feature>
<proteinExistence type="predicted"/>
<dbReference type="RefSeq" id="WP_166256924.1">
    <property type="nucleotide sequence ID" value="NZ_JAAMOW010000005.1"/>
</dbReference>
<organism evidence="2 3">
    <name type="scientific">Solimonas terrae</name>
    <dbReference type="NCBI Taxonomy" id="1396819"/>
    <lineage>
        <taxon>Bacteria</taxon>
        <taxon>Pseudomonadati</taxon>
        <taxon>Pseudomonadota</taxon>
        <taxon>Gammaproteobacteria</taxon>
        <taxon>Nevskiales</taxon>
        <taxon>Nevskiaceae</taxon>
        <taxon>Solimonas</taxon>
    </lineage>
</organism>
<feature type="region of interest" description="Disordered" evidence="1">
    <location>
        <begin position="1"/>
        <end position="50"/>
    </location>
</feature>
<protein>
    <submittedName>
        <fullName evidence="2">Uncharacterized protein</fullName>
    </submittedName>
</protein>
<reference evidence="2 3" key="1">
    <citation type="journal article" date="2014" name="Int. J. Syst. Evol. Microbiol.">
        <title>Solimonas terrae sp. nov., isolated from soil.</title>
        <authorList>
            <person name="Kim S.J."/>
            <person name="Moon J.Y."/>
            <person name="Weon H.Y."/>
            <person name="Ahn J.H."/>
            <person name="Chen W.M."/>
            <person name="Kwon S.W."/>
        </authorList>
    </citation>
    <scope>NUCLEOTIDE SEQUENCE [LARGE SCALE GENOMIC DNA]</scope>
    <source>
        <strain evidence="2 3">KIS83-12</strain>
    </source>
</reference>
<feature type="compositionally biased region" description="Basic and acidic residues" evidence="1">
    <location>
        <begin position="1"/>
        <end position="15"/>
    </location>
</feature>
<dbReference type="EMBL" id="JAAMOW010000005">
    <property type="protein sequence ID" value="NGY05444.1"/>
    <property type="molecule type" value="Genomic_DNA"/>
</dbReference>
<dbReference type="AlphaFoldDB" id="A0A6M2BSV4"/>
<evidence type="ECO:0000313" key="3">
    <source>
        <dbReference type="Proteomes" id="UP000472676"/>
    </source>
</evidence>
<name>A0A6M2BSV4_9GAMM</name>
<keyword evidence="3" id="KW-1185">Reference proteome</keyword>
<accession>A0A6M2BSV4</accession>